<feature type="compositionally biased region" description="Low complexity" evidence="1">
    <location>
        <begin position="92"/>
        <end position="105"/>
    </location>
</feature>
<dbReference type="AlphaFoldDB" id="A0A1W0W233"/>
<dbReference type="Proteomes" id="UP000000768">
    <property type="component" value="Chromosome 2"/>
</dbReference>
<evidence type="ECO:0000256" key="2">
    <source>
        <dbReference type="SAM" id="SignalP"/>
    </source>
</evidence>
<evidence type="ECO:0000313" key="3">
    <source>
        <dbReference type="EMBL" id="OQU88405.1"/>
    </source>
</evidence>
<protein>
    <recommendedName>
        <fullName evidence="5">Secreted protein</fullName>
    </recommendedName>
</protein>
<sequence length="105" mass="11490">MMRIDRWWLPAVLLLLRRRQGMAVVPPSAPRHRRVRHRADWPLGGDASSSSGALPRVDAWTGDPTQAKPTPRERYPSSAALVNGDRSGRQRAATASAASTEPQGL</sequence>
<keyword evidence="2" id="KW-0732">Signal</keyword>
<name>A0A1W0W233_SORBI</name>
<reference evidence="3 4" key="1">
    <citation type="journal article" date="2009" name="Nature">
        <title>The Sorghum bicolor genome and the diversification of grasses.</title>
        <authorList>
            <person name="Paterson A.H."/>
            <person name="Bowers J.E."/>
            <person name="Bruggmann R."/>
            <person name="Dubchak I."/>
            <person name="Grimwood J."/>
            <person name="Gundlach H."/>
            <person name="Haberer G."/>
            <person name="Hellsten U."/>
            <person name="Mitros T."/>
            <person name="Poliakov A."/>
            <person name="Schmutz J."/>
            <person name="Spannagl M."/>
            <person name="Tang H."/>
            <person name="Wang X."/>
            <person name="Wicker T."/>
            <person name="Bharti A.K."/>
            <person name="Chapman J."/>
            <person name="Feltus F.A."/>
            <person name="Gowik U."/>
            <person name="Grigoriev I.V."/>
            <person name="Lyons E."/>
            <person name="Maher C.A."/>
            <person name="Martis M."/>
            <person name="Narechania A."/>
            <person name="Otillar R.P."/>
            <person name="Penning B.W."/>
            <person name="Salamov A.A."/>
            <person name="Wang Y."/>
            <person name="Zhang L."/>
            <person name="Carpita N.C."/>
            <person name="Freeling M."/>
            <person name="Gingle A.R."/>
            <person name="Hash C.T."/>
            <person name="Keller B."/>
            <person name="Klein P."/>
            <person name="Kresovich S."/>
            <person name="McCann M.C."/>
            <person name="Ming R."/>
            <person name="Peterson D.G."/>
            <person name="Mehboob-ur-Rahman"/>
            <person name="Ware D."/>
            <person name="Westhoff P."/>
            <person name="Mayer K.F."/>
            <person name="Messing J."/>
            <person name="Rokhsar D.S."/>
        </authorList>
    </citation>
    <scope>NUCLEOTIDE SEQUENCE [LARGE SCALE GENOMIC DNA]</scope>
    <source>
        <strain evidence="4">cv. BTx623</strain>
    </source>
</reference>
<organism evidence="3 4">
    <name type="scientific">Sorghum bicolor</name>
    <name type="common">Sorghum</name>
    <name type="synonym">Sorghum vulgare</name>
    <dbReference type="NCBI Taxonomy" id="4558"/>
    <lineage>
        <taxon>Eukaryota</taxon>
        <taxon>Viridiplantae</taxon>
        <taxon>Streptophyta</taxon>
        <taxon>Embryophyta</taxon>
        <taxon>Tracheophyta</taxon>
        <taxon>Spermatophyta</taxon>
        <taxon>Magnoliopsida</taxon>
        <taxon>Liliopsida</taxon>
        <taxon>Poales</taxon>
        <taxon>Poaceae</taxon>
        <taxon>PACMAD clade</taxon>
        <taxon>Panicoideae</taxon>
        <taxon>Andropogonodae</taxon>
        <taxon>Andropogoneae</taxon>
        <taxon>Sorghinae</taxon>
        <taxon>Sorghum</taxon>
    </lineage>
</organism>
<dbReference type="InParanoid" id="A0A1W0W233"/>
<evidence type="ECO:0008006" key="5">
    <source>
        <dbReference type="Google" id="ProtNLM"/>
    </source>
</evidence>
<feature type="chain" id="PRO_5011904043" description="Secreted protein" evidence="2">
    <location>
        <begin position="24"/>
        <end position="105"/>
    </location>
</feature>
<dbReference type="Gramene" id="OQU88403">
    <property type="protein sequence ID" value="OQU88403"/>
    <property type="gene ID" value="SORBI_3002G027166"/>
</dbReference>
<dbReference type="EMBL" id="CM000761">
    <property type="protein sequence ID" value="OQU88404.1"/>
    <property type="molecule type" value="Genomic_DNA"/>
</dbReference>
<dbReference type="Gramene" id="OQU88406">
    <property type="protein sequence ID" value="OQU88406"/>
    <property type="gene ID" value="SORBI_3002G027166"/>
</dbReference>
<evidence type="ECO:0000256" key="1">
    <source>
        <dbReference type="SAM" id="MobiDB-lite"/>
    </source>
</evidence>
<gene>
    <name evidence="3" type="ORF">SORBI_3002G027166</name>
</gene>
<accession>A0A1W0W233</accession>
<dbReference type="EMBL" id="CM000761">
    <property type="protein sequence ID" value="OQU88406.1"/>
    <property type="molecule type" value="Genomic_DNA"/>
</dbReference>
<evidence type="ECO:0000313" key="4">
    <source>
        <dbReference type="Proteomes" id="UP000000768"/>
    </source>
</evidence>
<dbReference type="EMBL" id="CM000761">
    <property type="protein sequence ID" value="OQU88403.1"/>
    <property type="molecule type" value="Genomic_DNA"/>
</dbReference>
<feature type="signal peptide" evidence="2">
    <location>
        <begin position="1"/>
        <end position="23"/>
    </location>
</feature>
<reference evidence="4" key="3">
    <citation type="journal article" date="2018" name="Plant J.">
        <title>The Sorghum bicolor reference genome: improved assembly, gene annotations, a transcriptome atlas, and signatures of genome organization.</title>
        <authorList>
            <person name="McCormick R.F."/>
            <person name="Truong S.K."/>
            <person name="Sreedasyam A."/>
            <person name="Jenkins J."/>
            <person name="Shu S."/>
            <person name="Sims D."/>
            <person name="Kennedy M."/>
            <person name="Amirebrahimi M."/>
            <person name="Weers B.D."/>
            <person name="McKinley B."/>
            <person name="Mattison A."/>
            <person name="Morishige D.T."/>
            <person name="Grimwood J."/>
            <person name="Schmutz J."/>
            <person name="Mullet J.E."/>
        </authorList>
    </citation>
    <scope>NUCLEOTIDE SEQUENCE [LARGE SCALE GENOMIC DNA]</scope>
    <source>
        <strain evidence="4">cv. BTx623</strain>
    </source>
</reference>
<keyword evidence="4" id="KW-1185">Reference proteome</keyword>
<feature type="region of interest" description="Disordered" evidence="1">
    <location>
        <begin position="26"/>
        <end position="105"/>
    </location>
</feature>
<reference evidence="3" key="2">
    <citation type="submission" date="2017-02" db="EMBL/GenBank/DDBJ databases">
        <title>WGS assembly of Sorghum bicolor.</title>
        <authorList>
            <person name="Paterson A."/>
            <person name="Mullet J."/>
            <person name="Bowers J."/>
            <person name="Bruggmann R."/>
            <person name="Dubchak I."/>
            <person name="Grimwood J."/>
            <person name="Gundlach H."/>
            <person name="Haberer G."/>
            <person name="Hellsten U."/>
            <person name="Mitros T."/>
            <person name="Poliakov A."/>
            <person name="Schmutz J."/>
            <person name="Spannagl M."/>
            <person name="Tang H."/>
            <person name="Wang X."/>
            <person name="Wicker T."/>
            <person name="Bharti A."/>
            <person name="Chapman J."/>
            <person name="Feltus F."/>
            <person name="Gowik U."/>
            <person name="Grigoriev I."/>
            <person name="Lyons E."/>
            <person name="Maher C."/>
            <person name="Martis M."/>
            <person name="Narechania A."/>
            <person name="Otillar R."/>
            <person name="Penning B."/>
            <person name="Salamov A."/>
            <person name="Wang Y."/>
            <person name="Zhang L."/>
            <person name="Carpita N."/>
            <person name="Freeling M."/>
            <person name="Gingle A."/>
            <person name="Hash C."/>
            <person name="Keller B."/>
            <person name="Klein P."/>
            <person name="Kresovich S."/>
            <person name="Mccann M."/>
            <person name="Ming R."/>
            <person name="Peterson D."/>
            <person name="Rahman M."/>
            <person name="Ware D."/>
            <person name="Westhoff P."/>
            <person name="Mayer K."/>
            <person name="Messing J."/>
            <person name="Sims D."/>
            <person name="Jenkins J."/>
            <person name="Shu S."/>
            <person name="Rokhsar D."/>
        </authorList>
    </citation>
    <scope>NUCLEOTIDE SEQUENCE</scope>
</reference>
<proteinExistence type="predicted"/>
<dbReference type="Gramene" id="OQU88404">
    <property type="protein sequence ID" value="OQU88404"/>
    <property type="gene ID" value="SORBI_3002G027166"/>
</dbReference>
<dbReference type="EMBL" id="CM000761">
    <property type="protein sequence ID" value="OQU88405.1"/>
    <property type="molecule type" value="Genomic_DNA"/>
</dbReference>
<dbReference type="Gramene" id="OQU88405">
    <property type="protein sequence ID" value="OQU88405"/>
    <property type="gene ID" value="SORBI_3002G027166"/>
</dbReference>